<dbReference type="InterPro" id="IPR041633">
    <property type="entry name" value="Polbeta"/>
</dbReference>
<comment type="caution">
    <text evidence="2">The sequence shown here is derived from an EMBL/GenBank/DDBJ whole genome shotgun (WGS) entry which is preliminary data.</text>
</comment>
<protein>
    <recommendedName>
        <fullName evidence="1">Polymerase beta nucleotidyltransferase domain-containing protein</fullName>
    </recommendedName>
</protein>
<gene>
    <name evidence="2" type="ORF">A2784_00055</name>
</gene>
<organism evidence="2 3">
    <name type="scientific">Candidatus Chisholmbacteria bacterium RIFCSPHIGHO2_01_FULL_48_12</name>
    <dbReference type="NCBI Taxonomy" id="1797589"/>
    <lineage>
        <taxon>Bacteria</taxon>
        <taxon>Candidatus Chisholmiibacteriota</taxon>
    </lineage>
</organism>
<accession>A0A1G1VKJ7</accession>
<feature type="domain" description="Polymerase beta nucleotidyltransferase" evidence="1">
    <location>
        <begin position="24"/>
        <end position="89"/>
    </location>
</feature>
<dbReference type="EMBL" id="MHCH01000056">
    <property type="protein sequence ID" value="OGY15919.1"/>
    <property type="molecule type" value="Genomic_DNA"/>
</dbReference>
<reference evidence="2 3" key="1">
    <citation type="journal article" date="2016" name="Nat. Commun.">
        <title>Thousands of microbial genomes shed light on interconnected biogeochemical processes in an aquifer system.</title>
        <authorList>
            <person name="Anantharaman K."/>
            <person name="Brown C.T."/>
            <person name="Hug L.A."/>
            <person name="Sharon I."/>
            <person name="Castelle C.J."/>
            <person name="Probst A.J."/>
            <person name="Thomas B.C."/>
            <person name="Singh A."/>
            <person name="Wilkins M.J."/>
            <person name="Karaoz U."/>
            <person name="Brodie E.L."/>
            <person name="Williams K.H."/>
            <person name="Hubbard S.S."/>
            <person name="Banfield J.F."/>
        </authorList>
    </citation>
    <scope>NUCLEOTIDE SEQUENCE [LARGE SCALE GENOMIC DNA]</scope>
</reference>
<evidence type="ECO:0000313" key="3">
    <source>
        <dbReference type="Proteomes" id="UP000177324"/>
    </source>
</evidence>
<dbReference type="Proteomes" id="UP000177324">
    <property type="component" value="Unassembled WGS sequence"/>
</dbReference>
<evidence type="ECO:0000259" key="1">
    <source>
        <dbReference type="Pfam" id="PF18765"/>
    </source>
</evidence>
<dbReference type="SUPFAM" id="SSF81301">
    <property type="entry name" value="Nucleotidyltransferase"/>
    <property type="match status" value="1"/>
</dbReference>
<dbReference type="InterPro" id="IPR043519">
    <property type="entry name" value="NT_sf"/>
</dbReference>
<proteinExistence type="predicted"/>
<dbReference type="Gene3D" id="3.30.460.10">
    <property type="entry name" value="Beta Polymerase, domain 2"/>
    <property type="match status" value="1"/>
</dbReference>
<sequence>MTDKEMKKRIKQIIFRHLPPKEYQVFLYGSRVTGKAWQWSDYDVGIMGKKPVPTMTLVEIEDDLENSDLPVMVEVVDFYKVGESFKQLALQKVESWN</sequence>
<dbReference type="Pfam" id="PF18765">
    <property type="entry name" value="Polbeta"/>
    <property type="match status" value="1"/>
</dbReference>
<dbReference type="CDD" id="cd05403">
    <property type="entry name" value="NT_KNTase_like"/>
    <property type="match status" value="1"/>
</dbReference>
<dbReference type="STRING" id="1797589.A2784_00055"/>
<name>A0A1G1VKJ7_9BACT</name>
<dbReference type="AlphaFoldDB" id="A0A1G1VKJ7"/>
<evidence type="ECO:0000313" key="2">
    <source>
        <dbReference type="EMBL" id="OGY15919.1"/>
    </source>
</evidence>